<gene>
    <name evidence="1" type="ORF">Golax_021709</name>
</gene>
<comment type="caution">
    <text evidence="1">The sequence shown here is derived from an EMBL/GenBank/DDBJ whole genome shotgun (WGS) entry which is preliminary data.</text>
</comment>
<dbReference type="AlphaFoldDB" id="A0A7J9ALZ0"/>
<evidence type="ECO:0000313" key="1">
    <source>
        <dbReference type="EMBL" id="MBA0725095.1"/>
    </source>
</evidence>
<dbReference type="Proteomes" id="UP000593574">
    <property type="component" value="Unassembled WGS sequence"/>
</dbReference>
<feature type="non-terminal residue" evidence="1">
    <location>
        <position position="17"/>
    </location>
</feature>
<reference evidence="1 2" key="1">
    <citation type="journal article" date="2019" name="Genome Biol. Evol.">
        <title>Insights into the evolution of the New World diploid cottons (Gossypium, subgenus Houzingenia) based on genome sequencing.</title>
        <authorList>
            <person name="Grover C.E."/>
            <person name="Arick M.A. 2nd"/>
            <person name="Thrash A."/>
            <person name="Conover J.L."/>
            <person name="Sanders W.S."/>
            <person name="Peterson D.G."/>
            <person name="Frelichowski J.E."/>
            <person name="Scheffler J.A."/>
            <person name="Scheffler B.E."/>
            <person name="Wendel J.F."/>
        </authorList>
    </citation>
    <scope>NUCLEOTIDE SEQUENCE [LARGE SCALE GENOMIC DNA]</scope>
    <source>
        <strain evidence="1">4</strain>
        <tissue evidence="1">Leaf</tissue>
    </source>
</reference>
<keyword evidence="2" id="KW-1185">Reference proteome</keyword>
<dbReference type="EMBL" id="JABEZV010000011">
    <property type="protein sequence ID" value="MBA0725095.1"/>
    <property type="molecule type" value="Genomic_DNA"/>
</dbReference>
<proteinExistence type="predicted"/>
<protein>
    <submittedName>
        <fullName evidence="1">Uncharacterized protein</fullName>
    </submittedName>
</protein>
<name>A0A7J9ALZ0_9ROSI</name>
<organism evidence="1 2">
    <name type="scientific">Gossypium laxum</name>
    <dbReference type="NCBI Taxonomy" id="34288"/>
    <lineage>
        <taxon>Eukaryota</taxon>
        <taxon>Viridiplantae</taxon>
        <taxon>Streptophyta</taxon>
        <taxon>Embryophyta</taxon>
        <taxon>Tracheophyta</taxon>
        <taxon>Spermatophyta</taxon>
        <taxon>Magnoliopsida</taxon>
        <taxon>eudicotyledons</taxon>
        <taxon>Gunneridae</taxon>
        <taxon>Pentapetalae</taxon>
        <taxon>rosids</taxon>
        <taxon>malvids</taxon>
        <taxon>Malvales</taxon>
        <taxon>Malvaceae</taxon>
        <taxon>Malvoideae</taxon>
        <taxon>Gossypium</taxon>
    </lineage>
</organism>
<evidence type="ECO:0000313" key="2">
    <source>
        <dbReference type="Proteomes" id="UP000593574"/>
    </source>
</evidence>
<accession>A0A7J9ALZ0</accession>
<sequence length="17" mass="2055">MKLLMSLLRLTVRYEST</sequence>